<dbReference type="InParanoid" id="A0A409XJI8"/>
<evidence type="ECO:0000259" key="2">
    <source>
        <dbReference type="Pfam" id="PF00705"/>
    </source>
</evidence>
<dbReference type="GO" id="GO:0019985">
    <property type="term" value="P:translesion synthesis"/>
    <property type="evidence" value="ECO:0007669"/>
    <property type="project" value="TreeGrafter"/>
</dbReference>
<dbReference type="AlphaFoldDB" id="A0A409XJI8"/>
<dbReference type="GO" id="GO:0043626">
    <property type="term" value="C:PCNA complex"/>
    <property type="evidence" value="ECO:0007669"/>
    <property type="project" value="TreeGrafter"/>
</dbReference>
<feature type="non-terminal residue" evidence="3">
    <location>
        <position position="77"/>
    </location>
</feature>
<keyword evidence="4" id="KW-1185">Reference proteome</keyword>
<protein>
    <recommendedName>
        <fullName evidence="2">Proliferating cell nuclear antigen PCNA N-terminal domain-containing protein</fullName>
    </recommendedName>
</protein>
<evidence type="ECO:0000256" key="1">
    <source>
        <dbReference type="ARBA" id="ARBA00023125"/>
    </source>
</evidence>
<comment type="caution">
    <text evidence="3">The sequence shown here is derived from an EMBL/GenBank/DDBJ whole genome shotgun (WGS) entry which is preliminary data.</text>
</comment>
<dbReference type="SUPFAM" id="SSF55979">
    <property type="entry name" value="DNA clamp"/>
    <property type="match status" value="1"/>
</dbReference>
<dbReference type="GO" id="GO:0006298">
    <property type="term" value="P:mismatch repair"/>
    <property type="evidence" value="ECO:0007669"/>
    <property type="project" value="TreeGrafter"/>
</dbReference>
<dbReference type="InterPro" id="IPR000730">
    <property type="entry name" value="Pr_cel_nuc_antig"/>
</dbReference>
<dbReference type="Pfam" id="PF00705">
    <property type="entry name" value="PCNA_N"/>
    <property type="match status" value="1"/>
</dbReference>
<name>A0A409XJI8_PSICY</name>
<reference evidence="3 4" key="1">
    <citation type="journal article" date="2018" name="Evol. Lett.">
        <title>Horizontal gene cluster transfer increased hallucinogenic mushroom diversity.</title>
        <authorList>
            <person name="Reynolds H.T."/>
            <person name="Vijayakumar V."/>
            <person name="Gluck-Thaler E."/>
            <person name="Korotkin H.B."/>
            <person name="Matheny P.B."/>
            <person name="Slot J.C."/>
        </authorList>
    </citation>
    <scope>NUCLEOTIDE SEQUENCE [LARGE SCALE GENOMIC DNA]</scope>
    <source>
        <strain evidence="3 4">2631</strain>
    </source>
</reference>
<dbReference type="OrthoDB" id="534348at2759"/>
<accession>A0A409XJI8</accession>
<dbReference type="GO" id="GO:0030337">
    <property type="term" value="F:DNA polymerase processivity factor activity"/>
    <property type="evidence" value="ECO:0007669"/>
    <property type="project" value="InterPro"/>
</dbReference>
<feature type="domain" description="Proliferating cell nuclear antigen PCNA N-terminal" evidence="2">
    <location>
        <begin position="2"/>
        <end position="60"/>
    </location>
</feature>
<sequence length="77" mass="8576">MLLGVNLTSLTKVLRCAKDDDIRTLHAADEADVLNLVYEAKNSDCIVEYDMKLMDIDADTLTIPETKYDARVTLPSS</sequence>
<dbReference type="GO" id="GO:0006275">
    <property type="term" value="P:regulation of DNA replication"/>
    <property type="evidence" value="ECO:0007669"/>
    <property type="project" value="InterPro"/>
</dbReference>
<evidence type="ECO:0000313" key="3">
    <source>
        <dbReference type="EMBL" id="PPQ90919.1"/>
    </source>
</evidence>
<keyword evidence="1" id="KW-0238">DNA-binding</keyword>
<dbReference type="GO" id="GO:0006272">
    <property type="term" value="P:leading strand elongation"/>
    <property type="evidence" value="ECO:0007669"/>
    <property type="project" value="TreeGrafter"/>
</dbReference>
<dbReference type="Gene3D" id="3.10.150.10">
    <property type="entry name" value="DNA Polymerase III, subunit A, domain 2"/>
    <property type="match status" value="1"/>
</dbReference>
<dbReference type="InterPro" id="IPR022648">
    <property type="entry name" value="Pr_cel_nuc_antig_N"/>
</dbReference>
<gene>
    <name evidence="3" type="ORF">CVT25_007846</name>
</gene>
<dbReference type="GO" id="GO:0003677">
    <property type="term" value="F:DNA binding"/>
    <property type="evidence" value="ECO:0007669"/>
    <property type="project" value="UniProtKB-KW"/>
</dbReference>
<dbReference type="EMBL" id="NHYD01001513">
    <property type="protein sequence ID" value="PPQ90919.1"/>
    <property type="molecule type" value="Genomic_DNA"/>
</dbReference>
<organism evidence="3 4">
    <name type="scientific">Psilocybe cyanescens</name>
    <dbReference type="NCBI Taxonomy" id="93625"/>
    <lineage>
        <taxon>Eukaryota</taxon>
        <taxon>Fungi</taxon>
        <taxon>Dikarya</taxon>
        <taxon>Basidiomycota</taxon>
        <taxon>Agaricomycotina</taxon>
        <taxon>Agaricomycetes</taxon>
        <taxon>Agaricomycetidae</taxon>
        <taxon>Agaricales</taxon>
        <taxon>Agaricineae</taxon>
        <taxon>Strophariaceae</taxon>
        <taxon>Psilocybe</taxon>
    </lineage>
</organism>
<evidence type="ECO:0000313" key="4">
    <source>
        <dbReference type="Proteomes" id="UP000283269"/>
    </source>
</evidence>
<proteinExistence type="predicted"/>
<dbReference type="STRING" id="93625.A0A409XJI8"/>
<dbReference type="PANTHER" id="PTHR11352">
    <property type="entry name" value="PROLIFERATING CELL NUCLEAR ANTIGEN"/>
    <property type="match status" value="1"/>
</dbReference>
<dbReference type="InterPro" id="IPR046938">
    <property type="entry name" value="DNA_clamp_sf"/>
</dbReference>
<dbReference type="Proteomes" id="UP000283269">
    <property type="component" value="Unassembled WGS sequence"/>
</dbReference>
<dbReference type="PANTHER" id="PTHR11352:SF0">
    <property type="entry name" value="PROLIFERATING CELL NUCLEAR ANTIGEN"/>
    <property type="match status" value="1"/>
</dbReference>